<protein>
    <submittedName>
        <fullName evidence="1">Uncharacterized protein</fullName>
    </submittedName>
</protein>
<dbReference type="RefSeq" id="WP_406693622.1">
    <property type="nucleotide sequence ID" value="NZ_CP155447.1"/>
</dbReference>
<dbReference type="EMBL" id="CP155447">
    <property type="protein sequence ID" value="XBH00940.1"/>
    <property type="molecule type" value="Genomic_DNA"/>
</dbReference>
<organism evidence="1">
    <name type="scientific">Singulisphaera sp. Ch08</name>
    <dbReference type="NCBI Taxonomy" id="3120278"/>
    <lineage>
        <taxon>Bacteria</taxon>
        <taxon>Pseudomonadati</taxon>
        <taxon>Planctomycetota</taxon>
        <taxon>Planctomycetia</taxon>
        <taxon>Isosphaerales</taxon>
        <taxon>Isosphaeraceae</taxon>
        <taxon>Singulisphaera</taxon>
    </lineage>
</organism>
<proteinExistence type="predicted"/>
<reference evidence="1" key="1">
    <citation type="submission" date="2024-05" db="EMBL/GenBank/DDBJ databases">
        <title>Planctomycetes of the genus Singulisphaera possess chitinolytic capabilities.</title>
        <authorList>
            <person name="Ivanova A."/>
        </authorList>
    </citation>
    <scope>NUCLEOTIDE SEQUENCE</scope>
    <source>
        <strain evidence="1">Ch08T</strain>
    </source>
</reference>
<gene>
    <name evidence="1" type="ORF">V5E97_21560</name>
</gene>
<accession>A0AAU7C718</accession>
<sequence length="81" mass="8694">MAVPPKRFHGAVTLDAARVGRDAGRVAEEVISYLTGLVGAKVAVTLEIEAQIPSGASDYVVRTVTENSRMLKFTSQGFEKE</sequence>
<name>A0AAU7C718_9BACT</name>
<evidence type="ECO:0000313" key="1">
    <source>
        <dbReference type="EMBL" id="XBH00940.1"/>
    </source>
</evidence>
<dbReference type="AlphaFoldDB" id="A0AAU7C718"/>